<organism evidence="3">
    <name type="scientific">Dictyoglomus turgidum</name>
    <dbReference type="NCBI Taxonomy" id="513050"/>
    <lineage>
        <taxon>Bacteria</taxon>
        <taxon>Pseudomonadati</taxon>
        <taxon>Dictyoglomota</taxon>
        <taxon>Dictyoglomia</taxon>
        <taxon>Dictyoglomales</taxon>
        <taxon>Dictyoglomaceae</taxon>
        <taxon>Dictyoglomus</taxon>
    </lineage>
</organism>
<name>A0A7C3WMU8_9BACT</name>
<keyword evidence="1" id="KW-0812">Transmembrane</keyword>
<dbReference type="GO" id="GO:0004176">
    <property type="term" value="F:ATP-dependent peptidase activity"/>
    <property type="evidence" value="ECO:0007669"/>
    <property type="project" value="InterPro"/>
</dbReference>
<proteinExistence type="predicted"/>
<dbReference type="InterPro" id="IPR008269">
    <property type="entry name" value="Lon_proteolytic"/>
</dbReference>
<keyword evidence="1" id="KW-0472">Membrane</keyword>
<dbReference type="Gene3D" id="3.30.230.10">
    <property type="match status" value="1"/>
</dbReference>
<dbReference type="EMBL" id="DTGA01000102">
    <property type="protein sequence ID" value="HGB31107.1"/>
    <property type="molecule type" value="Genomic_DNA"/>
</dbReference>
<feature type="transmembrane region" description="Helical" evidence="1">
    <location>
        <begin position="7"/>
        <end position="27"/>
    </location>
</feature>
<feature type="domain" description="Lon proteolytic" evidence="2">
    <location>
        <begin position="121"/>
        <end position="171"/>
    </location>
</feature>
<evidence type="ECO:0000259" key="2">
    <source>
        <dbReference type="Pfam" id="PF05362"/>
    </source>
</evidence>
<protein>
    <recommendedName>
        <fullName evidence="2">Lon proteolytic domain-containing protein</fullName>
    </recommendedName>
</protein>
<evidence type="ECO:0000256" key="1">
    <source>
        <dbReference type="SAM" id="Phobius"/>
    </source>
</evidence>
<dbReference type="AlphaFoldDB" id="A0A7C3WMU8"/>
<dbReference type="SUPFAM" id="SSF54211">
    <property type="entry name" value="Ribosomal protein S5 domain 2-like"/>
    <property type="match status" value="1"/>
</dbReference>
<keyword evidence="1" id="KW-1133">Transmembrane helix</keyword>
<dbReference type="InterPro" id="IPR020568">
    <property type="entry name" value="Ribosomal_Su5_D2-typ_SF"/>
</dbReference>
<sequence>MQIRTIIIALLFIIIALEIISQFYIYFYDGICVNVKDILENLPQHFPDNFYVILLKEKNPHFYNFIFLFSQGNLYLKNNLSNMRMESFRGYKIRKDICIYGKSSDIILNLAFWSFENSLNFPKSLKISGTGEISYNGEINPIIGLDLKLSVAKRNGINVMFLPFSQREDIDYNGIVYVYSENFEDAKRDLLKFVLPKIGITK</sequence>
<dbReference type="PRINTS" id="PR00830">
    <property type="entry name" value="ENDOLAPTASE"/>
</dbReference>
<comment type="caution">
    <text evidence="3">The sequence shown here is derived from an EMBL/GenBank/DDBJ whole genome shotgun (WGS) entry which is preliminary data.</text>
</comment>
<reference evidence="3" key="1">
    <citation type="journal article" date="2020" name="mSystems">
        <title>Genome- and Community-Level Interaction Insights into Carbon Utilization and Element Cycling Functions of Hydrothermarchaeota in Hydrothermal Sediment.</title>
        <authorList>
            <person name="Zhou Z."/>
            <person name="Liu Y."/>
            <person name="Xu W."/>
            <person name="Pan J."/>
            <person name="Luo Z.H."/>
            <person name="Li M."/>
        </authorList>
    </citation>
    <scope>NUCLEOTIDE SEQUENCE [LARGE SCALE GENOMIC DNA]</scope>
    <source>
        <strain evidence="3">SpSt-751</strain>
    </source>
</reference>
<evidence type="ECO:0000313" key="3">
    <source>
        <dbReference type="EMBL" id="HGB31107.1"/>
    </source>
</evidence>
<gene>
    <name evidence="3" type="ORF">ENV35_04450</name>
</gene>
<accession>A0A7C3WMU8</accession>
<dbReference type="Pfam" id="PF05362">
    <property type="entry name" value="Lon_C"/>
    <property type="match status" value="1"/>
</dbReference>
<dbReference type="InterPro" id="IPR014721">
    <property type="entry name" value="Ribsml_uS5_D2-typ_fold_subgr"/>
</dbReference>
<dbReference type="GO" id="GO:0006508">
    <property type="term" value="P:proteolysis"/>
    <property type="evidence" value="ECO:0007669"/>
    <property type="project" value="InterPro"/>
</dbReference>
<dbReference type="GO" id="GO:0004252">
    <property type="term" value="F:serine-type endopeptidase activity"/>
    <property type="evidence" value="ECO:0007669"/>
    <property type="project" value="InterPro"/>
</dbReference>